<evidence type="ECO:0000313" key="2">
    <source>
        <dbReference type="Proteomes" id="UP000324222"/>
    </source>
</evidence>
<name>A0A5B7D9D9_PORTR</name>
<proteinExistence type="predicted"/>
<evidence type="ECO:0000313" key="1">
    <source>
        <dbReference type="EMBL" id="MPC17940.1"/>
    </source>
</evidence>
<comment type="caution">
    <text evidence="1">The sequence shown here is derived from an EMBL/GenBank/DDBJ whole genome shotgun (WGS) entry which is preliminary data.</text>
</comment>
<sequence length="60" mass="6518">MLEGTVIIGKSIIGIEKQVSEGAVIFREVGVGGRCGRPRSWCWKVAWSSEKLALESSLVI</sequence>
<dbReference type="EMBL" id="VSRR010000633">
    <property type="protein sequence ID" value="MPC17940.1"/>
    <property type="molecule type" value="Genomic_DNA"/>
</dbReference>
<keyword evidence="2" id="KW-1185">Reference proteome</keyword>
<reference evidence="1 2" key="1">
    <citation type="submission" date="2019-05" db="EMBL/GenBank/DDBJ databases">
        <title>Another draft genome of Portunus trituberculatus and its Hox gene families provides insights of decapod evolution.</title>
        <authorList>
            <person name="Jeong J.-H."/>
            <person name="Song I."/>
            <person name="Kim S."/>
            <person name="Choi T."/>
            <person name="Kim D."/>
            <person name="Ryu S."/>
            <person name="Kim W."/>
        </authorList>
    </citation>
    <scope>NUCLEOTIDE SEQUENCE [LARGE SCALE GENOMIC DNA]</scope>
    <source>
        <tissue evidence="1">Muscle</tissue>
    </source>
</reference>
<protein>
    <submittedName>
        <fullName evidence="1">Uncharacterized protein</fullName>
    </submittedName>
</protein>
<accession>A0A5B7D9D9</accession>
<organism evidence="1 2">
    <name type="scientific">Portunus trituberculatus</name>
    <name type="common">Swimming crab</name>
    <name type="synonym">Neptunus trituberculatus</name>
    <dbReference type="NCBI Taxonomy" id="210409"/>
    <lineage>
        <taxon>Eukaryota</taxon>
        <taxon>Metazoa</taxon>
        <taxon>Ecdysozoa</taxon>
        <taxon>Arthropoda</taxon>
        <taxon>Crustacea</taxon>
        <taxon>Multicrustacea</taxon>
        <taxon>Malacostraca</taxon>
        <taxon>Eumalacostraca</taxon>
        <taxon>Eucarida</taxon>
        <taxon>Decapoda</taxon>
        <taxon>Pleocyemata</taxon>
        <taxon>Brachyura</taxon>
        <taxon>Eubrachyura</taxon>
        <taxon>Portunoidea</taxon>
        <taxon>Portunidae</taxon>
        <taxon>Portuninae</taxon>
        <taxon>Portunus</taxon>
    </lineage>
</organism>
<gene>
    <name evidence="1" type="ORF">E2C01_010810</name>
</gene>
<dbReference type="Proteomes" id="UP000324222">
    <property type="component" value="Unassembled WGS sequence"/>
</dbReference>
<dbReference type="AlphaFoldDB" id="A0A5B7D9D9"/>